<dbReference type="Pfam" id="PF14431">
    <property type="entry name" value="YwqJ-deaminase"/>
    <property type="match status" value="1"/>
</dbReference>
<accession>A0ABU2JX97</accession>
<dbReference type="Pfam" id="PF14433">
    <property type="entry name" value="SUKH-3"/>
    <property type="match status" value="1"/>
</dbReference>
<evidence type="ECO:0000313" key="3">
    <source>
        <dbReference type="Proteomes" id="UP001183410"/>
    </source>
</evidence>
<evidence type="ECO:0000256" key="1">
    <source>
        <dbReference type="SAM" id="MobiDB-lite"/>
    </source>
</evidence>
<gene>
    <name evidence="2" type="ORF">RM844_25200</name>
</gene>
<protein>
    <submittedName>
        <fullName evidence="2">SUKH-3 domain-containing protein</fullName>
    </submittedName>
</protein>
<dbReference type="RefSeq" id="WP_311669658.1">
    <property type="nucleotide sequence ID" value="NZ_JAVREO010000017.1"/>
</dbReference>
<organism evidence="2 3">
    <name type="scientific">Streptomyces chisholmiae</name>
    <dbReference type="NCBI Taxonomy" id="3075540"/>
    <lineage>
        <taxon>Bacteria</taxon>
        <taxon>Bacillati</taxon>
        <taxon>Actinomycetota</taxon>
        <taxon>Actinomycetes</taxon>
        <taxon>Kitasatosporales</taxon>
        <taxon>Streptomycetaceae</taxon>
        <taxon>Streptomyces</taxon>
    </lineage>
</organism>
<comment type="caution">
    <text evidence="2">The sequence shown here is derived from an EMBL/GenBank/DDBJ whole genome shotgun (WGS) entry which is preliminary data.</text>
</comment>
<sequence length="308" mass="31746">MAPTLLRRRDSILPTTAAALSLPSRAQPLTGTASRTTAPPEPHPVVGEILGGLGTAQRERCLGRCPEPALLSRWLTECGAGDLDEARRVLDGAGITSRHIREEGDPRHGAHAPHCRSCAVLLARLGVPSLAPAVPVLAAGGEPGGDPHGGPAAGAPWSVGTVDQALAAAGWRPGREHTVCAERWADALTGHQSAHPHVLFPAAFETWAELGEITLRPTGPGVAIAPSPVLVNPLAGLHWARVLGSLGDALGTQLAPLGEELGGAGLVAVDREARLYVLDHAGDWFLGQDVITGLAALLTGTAPHRLEA</sequence>
<dbReference type="Proteomes" id="UP001183410">
    <property type="component" value="Unassembled WGS sequence"/>
</dbReference>
<feature type="region of interest" description="Disordered" evidence="1">
    <location>
        <begin position="23"/>
        <end position="42"/>
    </location>
</feature>
<reference evidence="3" key="1">
    <citation type="submission" date="2023-07" db="EMBL/GenBank/DDBJ databases">
        <title>30 novel species of actinomycetes from the DSMZ collection.</title>
        <authorList>
            <person name="Nouioui I."/>
        </authorList>
    </citation>
    <scope>NUCLEOTIDE SEQUENCE [LARGE SCALE GENOMIC DNA]</scope>
    <source>
        <strain evidence="3">DSM 44915</strain>
    </source>
</reference>
<dbReference type="InterPro" id="IPR025850">
    <property type="entry name" value="SUKH-3"/>
</dbReference>
<dbReference type="EMBL" id="JAVREO010000017">
    <property type="protein sequence ID" value="MDT0269585.1"/>
    <property type="molecule type" value="Genomic_DNA"/>
</dbReference>
<feature type="compositionally biased region" description="Polar residues" evidence="1">
    <location>
        <begin position="27"/>
        <end position="37"/>
    </location>
</feature>
<keyword evidence="3" id="KW-1185">Reference proteome</keyword>
<evidence type="ECO:0000313" key="2">
    <source>
        <dbReference type="EMBL" id="MDT0269585.1"/>
    </source>
</evidence>
<name>A0ABU2JX97_9ACTN</name>
<proteinExistence type="predicted"/>
<dbReference type="InterPro" id="IPR025968">
    <property type="entry name" value="YwqJ_deaminase"/>
</dbReference>